<dbReference type="GeneID" id="30523335"/>
<proteinExistence type="predicted"/>
<dbReference type="KEGG" id="vg:30523335"/>
<evidence type="ECO:0000313" key="1">
    <source>
        <dbReference type="EMBL" id="SHO33433.1"/>
    </source>
</evidence>
<dbReference type="Proteomes" id="UP000201465">
    <property type="component" value="Segment"/>
</dbReference>
<protein>
    <recommendedName>
        <fullName evidence="3">F-box domain-containing protein</fullName>
    </recommendedName>
</protein>
<dbReference type="RefSeq" id="YP_009329305.1">
    <property type="nucleotide sequence ID" value="NC_032108.1"/>
</dbReference>
<accession>A0A1M7XUR8</accession>
<dbReference type="EMBL" id="LT671577">
    <property type="protein sequence ID" value="SHO33433.1"/>
    <property type="molecule type" value="Genomic_DNA"/>
</dbReference>
<evidence type="ECO:0008006" key="3">
    <source>
        <dbReference type="Google" id="ProtNLM"/>
    </source>
</evidence>
<organism evidence="1 2">
    <name type="scientific">Cedratvirus A11</name>
    <dbReference type="NCBI Taxonomy" id="1903266"/>
    <lineage>
        <taxon>Viruses</taxon>
        <taxon>Pithoviruses</taxon>
        <taxon>Orthocedratvirinae</taxon>
        <taxon>Alphacedratvirus</taxon>
        <taxon>Alphacedratvirus aljazairmassiliense</taxon>
    </lineage>
</organism>
<gene>
    <name evidence="1" type="ORF">BQ3484_365</name>
</gene>
<evidence type="ECO:0000313" key="2">
    <source>
        <dbReference type="Proteomes" id="UP000201465"/>
    </source>
</evidence>
<name>A0A1M7XUR8_9VIRU</name>
<sequence>MQLALSKQVLEKIFIRLGLQDLKRCVQVFPEFRYLLLSLASNKIKYFYLREKQRRRERYQDRLDYLLSEHYTFSNFGLCCICGKYSSNPYIALVQEHKLKSLCSSCLGGEKSFLCVCLT</sequence>
<keyword evidence="2" id="KW-1185">Reference proteome</keyword>
<reference evidence="1 2" key="1">
    <citation type="submission" date="2016-11" db="EMBL/GenBank/DDBJ databases">
        <authorList>
            <consortium name="Urmite Genomes"/>
        </authorList>
    </citation>
    <scope>NUCLEOTIDE SEQUENCE [LARGE SCALE GENOMIC DNA]</scope>
    <source>
        <strain evidence="1 2">A11</strain>
    </source>
</reference>